<dbReference type="InterPro" id="IPR016186">
    <property type="entry name" value="C-type_lectin-like/link_sf"/>
</dbReference>
<dbReference type="CDD" id="cd00037">
    <property type="entry name" value="CLECT"/>
    <property type="match status" value="1"/>
</dbReference>
<keyword evidence="3" id="KW-1185">Reference proteome</keyword>
<reference evidence="2" key="1">
    <citation type="journal article" date="2023" name="Front. Mar. Sci.">
        <title>A new Merluccius polli reference genome to investigate the effects of global change in West African waters.</title>
        <authorList>
            <person name="Mateo J.L."/>
            <person name="Blanco-Fernandez C."/>
            <person name="Garcia-Vazquez E."/>
            <person name="Machado-Schiaffino G."/>
        </authorList>
    </citation>
    <scope>NUCLEOTIDE SEQUENCE</scope>
    <source>
        <strain evidence="2">C29</strain>
        <tissue evidence="2">Fin</tissue>
    </source>
</reference>
<dbReference type="SUPFAM" id="SSF56436">
    <property type="entry name" value="C-type lectin-like"/>
    <property type="match status" value="1"/>
</dbReference>
<dbReference type="AlphaFoldDB" id="A0AA47ND48"/>
<gene>
    <name evidence="2" type="ORF">N1851_000362</name>
</gene>
<evidence type="ECO:0000313" key="3">
    <source>
        <dbReference type="Proteomes" id="UP001174136"/>
    </source>
</evidence>
<dbReference type="Proteomes" id="UP001174136">
    <property type="component" value="Unassembled WGS sequence"/>
</dbReference>
<comment type="caution">
    <text evidence="2">The sequence shown here is derived from an EMBL/GenBank/DDBJ whole genome shotgun (WGS) entry which is preliminary data.</text>
</comment>
<dbReference type="EMBL" id="JAOPHQ010000013">
    <property type="protein sequence ID" value="KAK0156325.1"/>
    <property type="molecule type" value="Genomic_DNA"/>
</dbReference>
<dbReference type="InterPro" id="IPR016187">
    <property type="entry name" value="CTDL_fold"/>
</dbReference>
<proteinExistence type="predicted"/>
<evidence type="ECO:0000313" key="2">
    <source>
        <dbReference type="EMBL" id="KAK0156325.1"/>
    </source>
</evidence>
<name>A0AA47ND48_MERPO</name>
<dbReference type="PROSITE" id="PS50041">
    <property type="entry name" value="C_TYPE_LECTIN_2"/>
    <property type="match status" value="1"/>
</dbReference>
<protein>
    <recommendedName>
        <fullName evidence="1">C-type lectin domain-containing protein</fullName>
    </recommendedName>
</protein>
<sequence>MTAWSAGSLKTRGFGFPSCGLGVMVPTSTKPKPTLNKPSTASPCLSKPAAIPTGLRNFLPITFTSCGGRVLVPVQRGHTKTQQLHRHHVRRLRFHHPLQQWHELVGIEMLISGDGEVGGEQEGPRTKDLHSILQTFLPSNRANPKSLRKYLHLTRHGAARVVPLQSRATMGLLRPLLVVFVCAAIPPGFVSAVEVCRDTPHSALTDLSPLRHLHAFRNSCYEFVEDSLSWFQAEAACSERGGGLLDVADSQSFLQGLRGEMLESGLSWWLGERGEQDDRVALMDSIEREAWRNSSLVLCTYLDPINKLVTSQECDKRRGYLCSLAFTVDEQAFNSLYTIPPIEQIYCLSMKQRMKNLPLANIKHALDDELFRMETNSMALTNANTDKFISKLLAAVKTMTPTYATNHSTTISHIINCCKAIRLLSEKKCDIDTNPNPKYMFEQLYEIYTTISILVVSDKPLILHHDFGTLYQIR</sequence>
<feature type="domain" description="C-type lectin" evidence="1">
    <location>
        <begin position="216"/>
        <end position="323"/>
    </location>
</feature>
<dbReference type="Gene3D" id="3.10.100.10">
    <property type="entry name" value="Mannose-Binding Protein A, subunit A"/>
    <property type="match status" value="1"/>
</dbReference>
<accession>A0AA47ND48</accession>
<dbReference type="InterPro" id="IPR001304">
    <property type="entry name" value="C-type_lectin-like"/>
</dbReference>
<organism evidence="2 3">
    <name type="scientific">Merluccius polli</name>
    <name type="common">Benguela hake</name>
    <name type="synonym">Merluccius cadenati</name>
    <dbReference type="NCBI Taxonomy" id="89951"/>
    <lineage>
        <taxon>Eukaryota</taxon>
        <taxon>Metazoa</taxon>
        <taxon>Chordata</taxon>
        <taxon>Craniata</taxon>
        <taxon>Vertebrata</taxon>
        <taxon>Euteleostomi</taxon>
        <taxon>Actinopterygii</taxon>
        <taxon>Neopterygii</taxon>
        <taxon>Teleostei</taxon>
        <taxon>Neoteleostei</taxon>
        <taxon>Acanthomorphata</taxon>
        <taxon>Zeiogadaria</taxon>
        <taxon>Gadariae</taxon>
        <taxon>Gadiformes</taxon>
        <taxon>Gadoidei</taxon>
        <taxon>Merlucciidae</taxon>
        <taxon>Merluccius</taxon>
    </lineage>
</organism>
<evidence type="ECO:0000259" key="1">
    <source>
        <dbReference type="PROSITE" id="PS50041"/>
    </source>
</evidence>